<protein>
    <submittedName>
        <fullName evidence="3">Uncharacterized protein</fullName>
    </submittedName>
</protein>
<reference evidence="3 4" key="1">
    <citation type="journal article" date="2016" name="Nat. Commun.">
        <title>Thousands of microbial genomes shed light on interconnected biogeochemical processes in an aquifer system.</title>
        <authorList>
            <person name="Anantharaman K."/>
            <person name="Brown C.T."/>
            <person name="Hug L.A."/>
            <person name="Sharon I."/>
            <person name="Castelle C.J."/>
            <person name="Probst A.J."/>
            <person name="Thomas B.C."/>
            <person name="Singh A."/>
            <person name="Wilkins M.J."/>
            <person name="Karaoz U."/>
            <person name="Brodie E.L."/>
            <person name="Williams K.H."/>
            <person name="Hubbard S.S."/>
            <person name="Banfield J.F."/>
        </authorList>
    </citation>
    <scope>NUCLEOTIDE SEQUENCE [LARGE SCALE GENOMIC DNA]</scope>
</reference>
<gene>
    <name evidence="3" type="ORF">A2941_01885</name>
</gene>
<feature type="signal peptide" evidence="2">
    <location>
        <begin position="1"/>
        <end position="23"/>
    </location>
</feature>
<dbReference type="EMBL" id="MGKO01000001">
    <property type="protein sequence ID" value="OGN28276.1"/>
    <property type="molecule type" value="Genomic_DNA"/>
</dbReference>
<comment type="caution">
    <text evidence="3">The sequence shown here is derived from an EMBL/GenBank/DDBJ whole genome shotgun (WGS) entry which is preliminary data.</text>
</comment>
<accession>A0A1F8GUE8</accession>
<keyword evidence="1" id="KW-0472">Membrane</keyword>
<dbReference type="AlphaFoldDB" id="A0A1F8GUE8"/>
<evidence type="ECO:0000313" key="3">
    <source>
        <dbReference type="EMBL" id="OGN28276.1"/>
    </source>
</evidence>
<organism evidence="3 4">
    <name type="scientific">Candidatus Yanofskybacteria bacterium RIFCSPLOWO2_01_FULL_49_17</name>
    <dbReference type="NCBI Taxonomy" id="1802700"/>
    <lineage>
        <taxon>Bacteria</taxon>
        <taxon>Candidatus Yanofskyibacteriota</taxon>
    </lineage>
</organism>
<feature type="transmembrane region" description="Helical" evidence="1">
    <location>
        <begin position="86"/>
        <end position="110"/>
    </location>
</feature>
<feature type="chain" id="PRO_5009535683" evidence="2">
    <location>
        <begin position="24"/>
        <end position="137"/>
    </location>
</feature>
<keyword evidence="1" id="KW-1133">Transmembrane helix</keyword>
<keyword evidence="2" id="KW-0732">Signal</keyword>
<evidence type="ECO:0000313" key="4">
    <source>
        <dbReference type="Proteomes" id="UP000178444"/>
    </source>
</evidence>
<sequence>MLKKALKLSFVQLPLVPLAFVLAAETSDLPGIDLTIQSLFGILQGLACWMSRFVLVIMVGALIWYGVQMLLSRGNPTAFGNARKSLGYAIIGVVVVLGSYTIIATVGNAVRGAGGGTGPSWNNFLPIDCTNYKTVIY</sequence>
<keyword evidence="1" id="KW-0812">Transmembrane</keyword>
<evidence type="ECO:0000256" key="2">
    <source>
        <dbReference type="SAM" id="SignalP"/>
    </source>
</evidence>
<dbReference type="Proteomes" id="UP000178444">
    <property type="component" value="Unassembled WGS sequence"/>
</dbReference>
<name>A0A1F8GUE8_9BACT</name>
<evidence type="ECO:0000256" key="1">
    <source>
        <dbReference type="SAM" id="Phobius"/>
    </source>
</evidence>
<proteinExistence type="predicted"/>
<feature type="transmembrane region" description="Helical" evidence="1">
    <location>
        <begin position="39"/>
        <end position="65"/>
    </location>
</feature>